<dbReference type="EMBL" id="JBHUGI010000024">
    <property type="protein sequence ID" value="MFD1928000.1"/>
    <property type="molecule type" value="Genomic_DNA"/>
</dbReference>
<dbReference type="PROSITE" id="PS51257">
    <property type="entry name" value="PROKAR_LIPOPROTEIN"/>
    <property type="match status" value="1"/>
</dbReference>
<accession>A0ABW4SGK7</accession>
<protein>
    <submittedName>
        <fullName evidence="2">DUF4358 domain-containing protein</fullName>
    </submittedName>
</protein>
<organism evidence="2 3">
    <name type="scientific">Sporosarcina siberiensis</name>
    <dbReference type="NCBI Taxonomy" id="1365606"/>
    <lineage>
        <taxon>Bacteria</taxon>
        <taxon>Bacillati</taxon>
        <taxon>Bacillota</taxon>
        <taxon>Bacilli</taxon>
        <taxon>Bacillales</taxon>
        <taxon>Caryophanaceae</taxon>
        <taxon>Sporosarcina</taxon>
    </lineage>
</organism>
<name>A0ABW4SGK7_9BACL</name>
<dbReference type="InterPro" id="IPR025648">
    <property type="entry name" value="DUF4358"/>
</dbReference>
<gene>
    <name evidence="2" type="ORF">ACFSFY_08010</name>
</gene>
<dbReference type="Proteomes" id="UP001597218">
    <property type="component" value="Unassembled WGS sequence"/>
</dbReference>
<evidence type="ECO:0000313" key="2">
    <source>
        <dbReference type="EMBL" id="MFD1928000.1"/>
    </source>
</evidence>
<reference evidence="3" key="1">
    <citation type="journal article" date="2019" name="Int. J. Syst. Evol. Microbiol.">
        <title>The Global Catalogue of Microorganisms (GCM) 10K type strain sequencing project: providing services to taxonomists for standard genome sequencing and annotation.</title>
        <authorList>
            <consortium name="The Broad Institute Genomics Platform"/>
            <consortium name="The Broad Institute Genome Sequencing Center for Infectious Disease"/>
            <person name="Wu L."/>
            <person name="Ma J."/>
        </authorList>
    </citation>
    <scope>NUCLEOTIDE SEQUENCE [LARGE SCALE GENOMIC DNA]</scope>
    <source>
        <strain evidence="3">CGMCC 4.7177</strain>
    </source>
</reference>
<dbReference type="Pfam" id="PF14270">
    <property type="entry name" value="DUF4358"/>
    <property type="match status" value="1"/>
</dbReference>
<keyword evidence="1" id="KW-0732">Signal</keyword>
<feature type="signal peptide" evidence="1">
    <location>
        <begin position="1"/>
        <end position="22"/>
    </location>
</feature>
<keyword evidence="3" id="KW-1185">Reference proteome</keyword>
<evidence type="ECO:0000256" key="1">
    <source>
        <dbReference type="SAM" id="SignalP"/>
    </source>
</evidence>
<feature type="chain" id="PRO_5046636825" evidence="1">
    <location>
        <begin position="23"/>
        <end position="185"/>
    </location>
</feature>
<evidence type="ECO:0000313" key="3">
    <source>
        <dbReference type="Proteomes" id="UP001597218"/>
    </source>
</evidence>
<sequence length="185" mass="20997">MRKLKVMTIIMFLVLVAGCTNQPNNDKEDSDTASFDTILVDVKEQIAQSFKDDGVEEEVLVDGKLTFYWETDLTASEESDPAIAIWVEKMGLNKEEIVNGTVIAAMMNVNADEIILLEAKDEKDVASLKSALEKELEGQIQTWKQYLPDQLEKVENNIITTNGKYLMYITYSNPEKIEKIFKDSF</sequence>
<dbReference type="RefSeq" id="WP_381536969.1">
    <property type="nucleotide sequence ID" value="NZ_JBHUGI010000024.1"/>
</dbReference>
<proteinExistence type="predicted"/>
<comment type="caution">
    <text evidence="2">The sequence shown here is derived from an EMBL/GenBank/DDBJ whole genome shotgun (WGS) entry which is preliminary data.</text>
</comment>